<gene>
    <name evidence="2" type="ORF">Pme01_28800</name>
</gene>
<organism evidence="2 3">
    <name type="scientific">Planosporangium mesophilum</name>
    <dbReference type="NCBI Taxonomy" id="689768"/>
    <lineage>
        <taxon>Bacteria</taxon>
        <taxon>Bacillati</taxon>
        <taxon>Actinomycetota</taxon>
        <taxon>Actinomycetes</taxon>
        <taxon>Micromonosporales</taxon>
        <taxon>Micromonosporaceae</taxon>
        <taxon>Planosporangium</taxon>
    </lineage>
</organism>
<dbReference type="Proteomes" id="UP000599074">
    <property type="component" value="Unassembled WGS sequence"/>
</dbReference>
<protein>
    <submittedName>
        <fullName evidence="2">Uncharacterized protein</fullName>
    </submittedName>
</protein>
<feature type="compositionally biased region" description="Basic and acidic residues" evidence="1">
    <location>
        <begin position="24"/>
        <end position="34"/>
    </location>
</feature>
<keyword evidence="3" id="KW-1185">Reference proteome</keyword>
<evidence type="ECO:0000256" key="1">
    <source>
        <dbReference type="SAM" id="MobiDB-lite"/>
    </source>
</evidence>
<evidence type="ECO:0000313" key="2">
    <source>
        <dbReference type="EMBL" id="GII23283.1"/>
    </source>
</evidence>
<name>A0A8J3X3X2_9ACTN</name>
<dbReference type="EMBL" id="BOON01000027">
    <property type="protein sequence ID" value="GII23283.1"/>
    <property type="molecule type" value="Genomic_DNA"/>
</dbReference>
<comment type="caution">
    <text evidence="2">The sequence shown here is derived from an EMBL/GenBank/DDBJ whole genome shotgun (WGS) entry which is preliminary data.</text>
</comment>
<accession>A0A8J3X3X2</accession>
<feature type="region of interest" description="Disordered" evidence="1">
    <location>
        <begin position="1"/>
        <end position="52"/>
    </location>
</feature>
<sequence length="84" mass="8330">MPAAVPEGCTGESGSGLADAIDGGNHDHSQDNGKGRPAGTAPGGTATLSTNTTAVARATRRTARVIPVDLLVLVRPMAGLPGRN</sequence>
<reference evidence="2" key="1">
    <citation type="submission" date="2021-01" db="EMBL/GenBank/DDBJ databases">
        <title>Whole genome shotgun sequence of Planosporangium mesophilum NBRC 109066.</title>
        <authorList>
            <person name="Komaki H."/>
            <person name="Tamura T."/>
        </authorList>
    </citation>
    <scope>NUCLEOTIDE SEQUENCE</scope>
    <source>
        <strain evidence="2">NBRC 109066</strain>
    </source>
</reference>
<proteinExistence type="predicted"/>
<evidence type="ECO:0000313" key="3">
    <source>
        <dbReference type="Proteomes" id="UP000599074"/>
    </source>
</evidence>
<feature type="compositionally biased region" description="Low complexity" evidence="1">
    <location>
        <begin position="37"/>
        <end position="52"/>
    </location>
</feature>
<dbReference type="AlphaFoldDB" id="A0A8J3X3X2"/>